<keyword evidence="2" id="KW-0472">Membrane</keyword>
<accession>A0A8J2SCW5</accession>
<feature type="region of interest" description="Disordered" evidence="1">
    <location>
        <begin position="490"/>
        <end position="512"/>
    </location>
</feature>
<keyword evidence="2" id="KW-1133">Transmembrane helix</keyword>
<evidence type="ECO:0000256" key="2">
    <source>
        <dbReference type="SAM" id="Phobius"/>
    </source>
</evidence>
<dbReference type="EMBL" id="CAKKNE010000002">
    <property type="protein sequence ID" value="CAH0367338.1"/>
    <property type="molecule type" value="Genomic_DNA"/>
</dbReference>
<protein>
    <recommendedName>
        <fullName evidence="3">Nitrate/nitrite sensing protein domain-containing protein</fullName>
    </recommendedName>
</protein>
<dbReference type="AlphaFoldDB" id="A0A8J2SCW5"/>
<name>A0A8J2SCW5_9STRA</name>
<proteinExistence type="predicted"/>
<organism evidence="4 5">
    <name type="scientific">Pelagomonas calceolata</name>
    <dbReference type="NCBI Taxonomy" id="35677"/>
    <lineage>
        <taxon>Eukaryota</taxon>
        <taxon>Sar</taxon>
        <taxon>Stramenopiles</taxon>
        <taxon>Ochrophyta</taxon>
        <taxon>Pelagophyceae</taxon>
        <taxon>Pelagomonadales</taxon>
        <taxon>Pelagomonadaceae</taxon>
        <taxon>Pelagomonas</taxon>
    </lineage>
</organism>
<feature type="transmembrane region" description="Helical" evidence="2">
    <location>
        <begin position="694"/>
        <end position="716"/>
    </location>
</feature>
<feature type="region of interest" description="Disordered" evidence="1">
    <location>
        <begin position="140"/>
        <end position="291"/>
    </location>
</feature>
<dbReference type="InterPro" id="IPR013587">
    <property type="entry name" value="Nitrate/nitrite_sensing"/>
</dbReference>
<keyword evidence="5" id="KW-1185">Reference proteome</keyword>
<feature type="compositionally biased region" description="Basic and acidic residues" evidence="1">
    <location>
        <begin position="145"/>
        <end position="181"/>
    </location>
</feature>
<feature type="domain" description="Nitrate/nitrite sensing protein" evidence="3">
    <location>
        <begin position="371"/>
        <end position="679"/>
    </location>
</feature>
<feature type="transmembrane region" description="Helical" evidence="2">
    <location>
        <begin position="79"/>
        <end position="103"/>
    </location>
</feature>
<comment type="caution">
    <text evidence="4">The sequence shown here is derived from an EMBL/GenBank/DDBJ whole genome shotgun (WGS) entry which is preliminary data.</text>
</comment>
<evidence type="ECO:0000313" key="5">
    <source>
        <dbReference type="Proteomes" id="UP000789595"/>
    </source>
</evidence>
<keyword evidence="2" id="KW-0812">Transmembrane</keyword>
<feature type="compositionally biased region" description="Polar residues" evidence="1">
    <location>
        <begin position="261"/>
        <end position="270"/>
    </location>
</feature>
<feature type="compositionally biased region" description="Basic and acidic residues" evidence="1">
    <location>
        <begin position="220"/>
        <end position="237"/>
    </location>
</feature>
<gene>
    <name evidence="4" type="ORF">PECAL_2P03520</name>
</gene>
<sequence length="773" mass="84472">MPRKVRSRSPAVMKAPAPEPAAEADEPPLPPLLRTAIVMVGALLLAVSSGSKLRVEMACETGALLEGTRFCAWSPGRRIQVCAALFAALFLFDIVLVVAYSVVEAVVAVARAACRAPAAFADLAHEALVEWRRRRKAAARRNRQALRDAEADKERRAERKREAEATWRRARERSQKKAQEKPKKKPPRPRSAPPKPKPKPKANVPPESERHQTPPATPPEPKRELESDPGVLEHKGIAEALDAGVPESKSTPSEYEESDSKGVSSLTPSELTRRESVDGVTVASSFDTLDEAEEDELYAALDAELEESTGSESTETNRNARGIPILLACLVGLIVTATVVEVGWLMLEHVGRSAAVRRALETGVVLRVARAVHETQRERGLISTYVASDGRARALELGRQFLRTDAAMDLAVGAVLKHADTSKPRGIDTDLSPKRTAARLGAAVDLAARRSAYVLSDEPRGSPPARLRSLAPEAGGCRRKSCQKLRALLREREDSSHDRAAAPSRRTTSQTHRDVFDVYTSMNEQLLAVARDACVELMRSGLRAQNLAPSLFASVKLASYKEYVAVERGLVSADLAAHATTGNRRKESPVTAETRDRLVRISVLQEAALQSFQAFAPKPLLTSFSRHAAKPCVHDAVVLRTELLDGTSNPPPTHDEWFELQSCRVDSLQGLMDEIQTTIIADAKASQRAALKRLAYLGMPLLLLCFCAATVGLRALTGLVTYQERVSEKLRKLKSSERKYKRLLLAWAPLSAWVRAVETDNEDDDDDASAAAR</sequence>
<dbReference type="Pfam" id="PF08376">
    <property type="entry name" value="NIT"/>
    <property type="match status" value="1"/>
</dbReference>
<feature type="compositionally biased region" description="Basic and acidic residues" evidence="1">
    <location>
        <begin position="490"/>
        <end position="500"/>
    </location>
</feature>
<evidence type="ECO:0000256" key="1">
    <source>
        <dbReference type="SAM" id="MobiDB-lite"/>
    </source>
</evidence>
<evidence type="ECO:0000259" key="3">
    <source>
        <dbReference type="Pfam" id="PF08376"/>
    </source>
</evidence>
<evidence type="ECO:0000313" key="4">
    <source>
        <dbReference type="EMBL" id="CAH0367338.1"/>
    </source>
</evidence>
<dbReference type="OrthoDB" id="10618115at2759"/>
<reference evidence="4" key="1">
    <citation type="submission" date="2021-11" db="EMBL/GenBank/DDBJ databases">
        <authorList>
            <consortium name="Genoscope - CEA"/>
            <person name="William W."/>
        </authorList>
    </citation>
    <scope>NUCLEOTIDE SEQUENCE</scope>
</reference>
<dbReference type="Proteomes" id="UP000789595">
    <property type="component" value="Unassembled WGS sequence"/>
</dbReference>
<feature type="region of interest" description="Disordered" evidence="1">
    <location>
        <begin position="1"/>
        <end position="27"/>
    </location>
</feature>